<dbReference type="KEGG" id="cni:Calni_0506"/>
<dbReference type="RefSeq" id="WP_013450634.1">
    <property type="nucleotide sequence ID" value="NC_014758.1"/>
</dbReference>
<dbReference type="Gene3D" id="2.50.20.10">
    <property type="entry name" value="Lipoprotein localisation LolA/LolB/LppX"/>
    <property type="match status" value="1"/>
</dbReference>
<proteinExistence type="predicted"/>
<dbReference type="STRING" id="768670.Calni_0506"/>
<name>E4TF80_CALNY</name>
<evidence type="ECO:0000313" key="2">
    <source>
        <dbReference type="EMBL" id="ADR18419.1"/>
    </source>
</evidence>
<dbReference type="Proteomes" id="UP000007039">
    <property type="component" value="Chromosome"/>
</dbReference>
<feature type="domain" description="Uncharacterized protein TP-0789" evidence="1">
    <location>
        <begin position="74"/>
        <end position="257"/>
    </location>
</feature>
<evidence type="ECO:0000259" key="1">
    <source>
        <dbReference type="Pfam" id="PF17131"/>
    </source>
</evidence>
<keyword evidence="3" id="KW-1185">Reference proteome</keyword>
<dbReference type="EMBL" id="CP002347">
    <property type="protein sequence ID" value="ADR18419.1"/>
    <property type="molecule type" value="Genomic_DNA"/>
</dbReference>
<accession>E4TF80</accession>
<dbReference type="InterPro" id="IPR033399">
    <property type="entry name" value="TP_0789-like"/>
</dbReference>
<reference key="1">
    <citation type="submission" date="2010-11" db="EMBL/GenBank/DDBJ databases">
        <title>The complete genome of chromosome of Calditerrivibrio nitroreducens DSM 19672.</title>
        <authorList>
            <consortium name="US DOE Joint Genome Institute (JGI-PGF)"/>
            <person name="Lucas S."/>
            <person name="Copeland A."/>
            <person name="Lapidus A."/>
            <person name="Bruce D."/>
            <person name="Goodwin L."/>
            <person name="Pitluck S."/>
            <person name="Kyrpides N."/>
            <person name="Mavromatis K."/>
            <person name="Ivanova N."/>
            <person name="Mikhailova N."/>
            <person name="Zeytun A."/>
            <person name="Brettin T."/>
            <person name="Detter J.C."/>
            <person name="Tapia R."/>
            <person name="Han C."/>
            <person name="Land M."/>
            <person name="Hauser L."/>
            <person name="Markowitz V."/>
            <person name="Cheng J.-F."/>
            <person name="Hugenholtz P."/>
            <person name="Woyke T."/>
            <person name="Wu D."/>
            <person name="Spring S."/>
            <person name="Schroeder M."/>
            <person name="Brambilla E."/>
            <person name="Klenk H.-P."/>
            <person name="Eisen J.A."/>
        </authorList>
    </citation>
    <scope>NUCLEOTIDE SEQUENCE [LARGE SCALE GENOMIC DNA]</scope>
    <source>
        <strain>DSM 19672</strain>
    </source>
</reference>
<organism evidence="2 3">
    <name type="scientific">Calditerrivibrio nitroreducens (strain DSM 19672 / NBRC 101217 / Yu37-1)</name>
    <dbReference type="NCBI Taxonomy" id="768670"/>
    <lineage>
        <taxon>Bacteria</taxon>
        <taxon>Pseudomonadati</taxon>
        <taxon>Deferribacterota</taxon>
        <taxon>Deferribacteres</taxon>
        <taxon>Deferribacterales</taxon>
        <taxon>Calditerrivibrionaceae</taxon>
    </lineage>
</organism>
<protein>
    <recommendedName>
        <fullName evidence="1">Uncharacterized protein TP-0789 domain-containing protein</fullName>
    </recommendedName>
</protein>
<dbReference type="Pfam" id="PF17131">
    <property type="entry name" value="LolA_like"/>
    <property type="match status" value="1"/>
</dbReference>
<sequence length="266" mass="31073" precursor="true">MSNILKASLVIIISFFLSLELYATTGKEIMQTQKDRQKTKNEYSYEQMVLVNSDDSKEVRQVTRKVKEVGNDLHKAIVTFLSPADIKGTALLTWEQKDRDDDQWLYMPNLGKMQRIAKGSKKNYFMGTDFTYEDMTSEDINNFNYTILREENKQGKDCWVIEATPVANYSKDTAYSKRILWVSKDIYVTVQIEFYDRKGELIKTQMSSDFKNIGGTIWRAEKTIMNNFKEKHKTLIKTIKIDATTNIDEENFTERFILKGLHTELK</sequence>
<evidence type="ECO:0000313" key="3">
    <source>
        <dbReference type="Proteomes" id="UP000007039"/>
    </source>
</evidence>
<dbReference type="OrthoDB" id="9803781at2"/>
<dbReference type="HOGENOM" id="CLU_074356_1_1_0"/>
<dbReference type="CDD" id="cd16329">
    <property type="entry name" value="LolA_like"/>
    <property type="match status" value="1"/>
</dbReference>
<reference evidence="2 3" key="2">
    <citation type="journal article" date="2011" name="Stand. Genomic Sci.">
        <title>Complete genome sequence of Calditerrivibrio nitroreducens type strain (Yu37-1).</title>
        <authorList>
            <person name="Pitluck S."/>
            <person name="Sikorski J."/>
            <person name="Zeytun A."/>
            <person name="Lapidus A."/>
            <person name="Nolan M."/>
            <person name="Lucas S."/>
            <person name="Hammon N."/>
            <person name="Deshpande S."/>
            <person name="Cheng J.F."/>
            <person name="Tapia R."/>
            <person name="Han C."/>
            <person name="Goodwin L."/>
            <person name="Liolios K."/>
            <person name="Pagani I."/>
            <person name="Ivanova N."/>
            <person name="Mavromatis K."/>
            <person name="Pati A."/>
            <person name="Chen A."/>
            <person name="Palaniappan K."/>
            <person name="Hauser L."/>
            <person name="Chang Y.J."/>
            <person name="Jeffries C.D."/>
            <person name="Detter J.C."/>
            <person name="Brambilla E."/>
            <person name="Djao O.D."/>
            <person name="Rohde M."/>
            <person name="Spring S."/>
            <person name="Goker M."/>
            <person name="Woyke T."/>
            <person name="Bristow J."/>
            <person name="Eisen J.A."/>
            <person name="Markowitz V."/>
            <person name="Hugenholtz P."/>
            <person name="Kyrpides N.C."/>
            <person name="Klenk H.P."/>
            <person name="Land M."/>
        </authorList>
    </citation>
    <scope>NUCLEOTIDE SEQUENCE [LARGE SCALE GENOMIC DNA]</scope>
    <source>
        <strain evidence="3">DSM 19672 / NBRC 101217 / Yu37-1</strain>
    </source>
</reference>
<dbReference type="eggNOG" id="COG2834">
    <property type="taxonomic scope" value="Bacteria"/>
</dbReference>
<dbReference type="AlphaFoldDB" id="E4TF80"/>
<gene>
    <name evidence="2" type="ordered locus">Calni_0506</name>
</gene>